<dbReference type="EMBL" id="QTSX02005699">
    <property type="protein sequence ID" value="KAJ9059002.1"/>
    <property type="molecule type" value="Genomic_DNA"/>
</dbReference>
<comment type="caution">
    <text evidence="1">The sequence shown here is derived from an EMBL/GenBank/DDBJ whole genome shotgun (WGS) entry which is preliminary data.</text>
</comment>
<evidence type="ECO:0000313" key="1">
    <source>
        <dbReference type="EMBL" id="KAJ9059002.1"/>
    </source>
</evidence>
<gene>
    <name evidence="1" type="primary">RTL1_3</name>
    <name evidence="1" type="ORF">DSO57_1006775</name>
</gene>
<keyword evidence="2" id="KW-1185">Reference proteome</keyword>
<sequence length="242" mass="26343">MRWFLVPQLLILALGPRCSLKKHSNTSQNACITSSTSLGTCHANVPVKNGNSANVTAIDTSGHSYPAIQLKIFNGEKCYIVEAMLDTGASQNFIDPCLAQQLALPISTSATAVTMGNSTMDTASECITPVDLEIGGICTQIKLLVMKNTPRPVILGFPWWEEHKINLDYDHSKVHMTLGESQVAIPFRNSSKNAPPYESLVTMVMNACKGIIPPTCKNGPRSSTRKIWPVFQNMIPLTTPLT</sequence>
<accession>A0ACC2S9D6</accession>
<evidence type="ECO:0000313" key="2">
    <source>
        <dbReference type="Proteomes" id="UP001165960"/>
    </source>
</evidence>
<protein>
    <submittedName>
        <fullName evidence="1">Retrotransposon-like protein 1</fullName>
    </submittedName>
</protein>
<organism evidence="1 2">
    <name type="scientific">Entomophthora muscae</name>
    <dbReference type="NCBI Taxonomy" id="34485"/>
    <lineage>
        <taxon>Eukaryota</taxon>
        <taxon>Fungi</taxon>
        <taxon>Fungi incertae sedis</taxon>
        <taxon>Zoopagomycota</taxon>
        <taxon>Entomophthoromycotina</taxon>
        <taxon>Entomophthoromycetes</taxon>
        <taxon>Entomophthorales</taxon>
        <taxon>Entomophthoraceae</taxon>
        <taxon>Entomophthora</taxon>
    </lineage>
</organism>
<name>A0ACC2S9D6_9FUNG</name>
<reference evidence="1" key="1">
    <citation type="submission" date="2022-04" db="EMBL/GenBank/DDBJ databases">
        <title>Genome of the entomopathogenic fungus Entomophthora muscae.</title>
        <authorList>
            <person name="Elya C."/>
            <person name="Lovett B.R."/>
            <person name="Lee E."/>
            <person name="Macias A.M."/>
            <person name="Hajek A.E."/>
            <person name="De Bivort B.L."/>
            <person name="Kasson M.T."/>
            <person name="De Fine Licht H.H."/>
            <person name="Stajich J.E."/>
        </authorList>
    </citation>
    <scope>NUCLEOTIDE SEQUENCE</scope>
    <source>
        <strain evidence="1">Berkeley</strain>
    </source>
</reference>
<proteinExistence type="predicted"/>
<dbReference type="Proteomes" id="UP001165960">
    <property type="component" value="Unassembled WGS sequence"/>
</dbReference>